<keyword evidence="9" id="KW-1185">Reference proteome</keyword>
<dbReference type="CDD" id="cd03469">
    <property type="entry name" value="Rieske_RO_Alpha_N"/>
    <property type="match status" value="1"/>
</dbReference>
<evidence type="ECO:0000256" key="3">
    <source>
        <dbReference type="ARBA" id="ARBA00022723"/>
    </source>
</evidence>
<gene>
    <name evidence="8" type="ORF">FHS54_003048</name>
</gene>
<dbReference type="PANTHER" id="PTHR21266">
    <property type="entry name" value="IRON-SULFUR DOMAIN CONTAINING PROTEIN"/>
    <property type="match status" value="1"/>
</dbReference>
<keyword evidence="2" id="KW-0001">2Fe-2S</keyword>
<evidence type="ECO:0000256" key="1">
    <source>
        <dbReference type="ARBA" id="ARBA00001962"/>
    </source>
</evidence>
<dbReference type="InterPro" id="IPR036922">
    <property type="entry name" value="Rieske_2Fe-2S_sf"/>
</dbReference>
<evidence type="ECO:0000259" key="7">
    <source>
        <dbReference type="PROSITE" id="PS51296"/>
    </source>
</evidence>
<evidence type="ECO:0000256" key="4">
    <source>
        <dbReference type="ARBA" id="ARBA00023002"/>
    </source>
</evidence>
<dbReference type="GO" id="GO:0008203">
    <property type="term" value="P:cholesterol metabolic process"/>
    <property type="evidence" value="ECO:0007669"/>
    <property type="project" value="InterPro"/>
</dbReference>
<dbReference type="EMBL" id="JAASQR010000004">
    <property type="protein sequence ID" value="NIJ18048.1"/>
    <property type="molecule type" value="Genomic_DNA"/>
</dbReference>
<dbReference type="Gene3D" id="3.90.380.10">
    <property type="entry name" value="Naphthalene 1,2-dioxygenase Alpha Subunit, Chain A, domain 1"/>
    <property type="match status" value="1"/>
</dbReference>
<dbReference type="GO" id="GO:0036200">
    <property type="term" value="F:3-ketosteroid 9-alpha-monooxygenase activity"/>
    <property type="evidence" value="ECO:0007669"/>
    <property type="project" value="UniProtKB-EC"/>
</dbReference>
<keyword evidence="8" id="KW-0503">Monooxygenase</keyword>
<organism evidence="8 9">
    <name type="scientific">Sphingobium vermicomposti</name>
    <dbReference type="NCBI Taxonomy" id="529005"/>
    <lineage>
        <taxon>Bacteria</taxon>
        <taxon>Pseudomonadati</taxon>
        <taxon>Pseudomonadota</taxon>
        <taxon>Alphaproteobacteria</taxon>
        <taxon>Sphingomonadales</taxon>
        <taxon>Sphingomonadaceae</taxon>
        <taxon>Sphingobium</taxon>
    </lineage>
</organism>
<dbReference type="SUPFAM" id="SSF50022">
    <property type="entry name" value="ISP domain"/>
    <property type="match status" value="1"/>
</dbReference>
<dbReference type="SUPFAM" id="SSF55961">
    <property type="entry name" value="Bet v1-like"/>
    <property type="match status" value="1"/>
</dbReference>
<evidence type="ECO:0000256" key="2">
    <source>
        <dbReference type="ARBA" id="ARBA00022714"/>
    </source>
</evidence>
<dbReference type="PROSITE" id="PS51296">
    <property type="entry name" value="RIESKE"/>
    <property type="match status" value="1"/>
</dbReference>
<proteinExistence type="predicted"/>
<evidence type="ECO:0000256" key="5">
    <source>
        <dbReference type="ARBA" id="ARBA00023004"/>
    </source>
</evidence>
<comment type="caution">
    <text evidence="8">The sequence shown here is derived from an EMBL/GenBank/DDBJ whole genome shotgun (WGS) entry which is preliminary data.</text>
</comment>
<name>A0A846M9X1_9SPHN</name>
<comment type="cofactor">
    <cofactor evidence="1">
        <name>Fe cation</name>
        <dbReference type="ChEBI" id="CHEBI:24875"/>
    </cofactor>
</comment>
<dbReference type="Pfam" id="PF19298">
    <property type="entry name" value="KshA_C"/>
    <property type="match status" value="1"/>
</dbReference>
<dbReference type="Proteomes" id="UP000576821">
    <property type="component" value="Unassembled WGS sequence"/>
</dbReference>
<dbReference type="GO" id="GO:0051537">
    <property type="term" value="F:2 iron, 2 sulfur cluster binding"/>
    <property type="evidence" value="ECO:0007669"/>
    <property type="project" value="UniProtKB-KW"/>
</dbReference>
<dbReference type="PANTHER" id="PTHR21266:SF60">
    <property type="entry name" value="3-KETOSTEROID-9-ALPHA-MONOOXYGENASE, OXYGENASE COMPONENT"/>
    <property type="match status" value="1"/>
</dbReference>
<sequence>MATTADYRLGEFTFPRGWFMVARASDVTGAPTALRMFGRDLVIYRGGSGRVVLLDAYCPHMQAHLAAEQTSGAAAQRIEGDSIRCPYHSWRFGPDGRCDHIPYFDGPIPPAAKLRAYPAQEAFGCVFAWHDPEGGEADYDLPALPEWADPQWIHGEYDDLGTLPVHPQEILDNLVDTRHFGPIHGQKLAYFDSVFEGVIGRQLSGGGHETMTSEDGVLDVDAFYTGPGILIARYSGETDAVQVICHTPKEDGVTQVWHGILTRAQDVPPSARDVAMRDQYHGAGLAAFSQDFVIWSTKGPAINILRLPTDGPFHRSRAWYRQFYNPRAKALELQSRVNGVHHTNGMAGAPGLADAAV</sequence>
<dbReference type="EC" id="1.14.15.30" evidence="8"/>
<dbReference type="InterPro" id="IPR017941">
    <property type="entry name" value="Rieske_2Fe-2S"/>
</dbReference>
<dbReference type="RefSeq" id="WP_167304942.1">
    <property type="nucleotide sequence ID" value="NZ_JAASQR010000004.1"/>
</dbReference>
<keyword evidence="3" id="KW-0479">Metal-binding</keyword>
<accession>A0A846M9X1</accession>
<reference evidence="8 9" key="1">
    <citation type="submission" date="2020-03" db="EMBL/GenBank/DDBJ databases">
        <title>Genomic Encyclopedia of Type Strains, Phase IV (KMG-IV): sequencing the most valuable type-strain genomes for metagenomic binning, comparative biology and taxonomic classification.</title>
        <authorList>
            <person name="Goeker M."/>
        </authorList>
    </citation>
    <scope>NUCLEOTIDE SEQUENCE [LARGE SCALE GENOMIC DNA]</scope>
    <source>
        <strain evidence="8 9">DSM 21299</strain>
    </source>
</reference>
<feature type="domain" description="Rieske" evidence="7">
    <location>
        <begin position="18"/>
        <end position="128"/>
    </location>
</feature>
<dbReference type="Pfam" id="PF00355">
    <property type="entry name" value="Rieske"/>
    <property type="match status" value="1"/>
</dbReference>
<dbReference type="AlphaFoldDB" id="A0A846M9X1"/>
<evidence type="ECO:0000256" key="6">
    <source>
        <dbReference type="ARBA" id="ARBA00023014"/>
    </source>
</evidence>
<keyword evidence="5" id="KW-0408">Iron</keyword>
<evidence type="ECO:0000313" key="8">
    <source>
        <dbReference type="EMBL" id="NIJ18048.1"/>
    </source>
</evidence>
<dbReference type="InterPro" id="IPR050584">
    <property type="entry name" value="Cholesterol_7-desaturase"/>
</dbReference>
<dbReference type="GO" id="GO:0046872">
    <property type="term" value="F:metal ion binding"/>
    <property type="evidence" value="ECO:0007669"/>
    <property type="project" value="UniProtKB-KW"/>
</dbReference>
<keyword evidence="4 8" id="KW-0560">Oxidoreductase</keyword>
<dbReference type="InterPro" id="IPR045605">
    <property type="entry name" value="KshA-like_C"/>
</dbReference>
<protein>
    <submittedName>
        <fullName evidence="8">3-ketosteroid 9alpha-monooxygenase subunit A</fullName>
        <ecNumber evidence="8">1.14.15.30</ecNumber>
    </submittedName>
</protein>
<keyword evidence="6" id="KW-0411">Iron-sulfur</keyword>
<evidence type="ECO:0000313" key="9">
    <source>
        <dbReference type="Proteomes" id="UP000576821"/>
    </source>
</evidence>
<dbReference type="Gene3D" id="2.102.10.10">
    <property type="entry name" value="Rieske [2Fe-2S] iron-sulphur domain"/>
    <property type="match status" value="1"/>
</dbReference>